<dbReference type="InterPro" id="IPR050090">
    <property type="entry name" value="Tyrosine_recombinase_XerCD"/>
</dbReference>
<feature type="domain" description="Tyr recombinase" evidence="6">
    <location>
        <begin position="125"/>
        <end position="312"/>
    </location>
</feature>
<evidence type="ECO:0000259" key="7">
    <source>
        <dbReference type="PROSITE" id="PS51900"/>
    </source>
</evidence>
<evidence type="ECO:0000256" key="5">
    <source>
        <dbReference type="PROSITE-ProRule" id="PRU01248"/>
    </source>
</evidence>
<dbReference type="Proteomes" id="UP001057291">
    <property type="component" value="Unassembled WGS sequence"/>
</dbReference>
<dbReference type="SUPFAM" id="SSF56349">
    <property type="entry name" value="DNA breaking-rejoining enzymes"/>
    <property type="match status" value="1"/>
</dbReference>
<dbReference type="Pfam" id="PF02899">
    <property type="entry name" value="Phage_int_SAM_1"/>
    <property type="match status" value="1"/>
</dbReference>
<dbReference type="Gene3D" id="1.10.443.10">
    <property type="entry name" value="Intergrase catalytic core"/>
    <property type="match status" value="1"/>
</dbReference>
<proteinExistence type="inferred from homology"/>
<keyword evidence="2" id="KW-0229">DNA integration</keyword>
<dbReference type="InterPro" id="IPR010998">
    <property type="entry name" value="Integrase_recombinase_N"/>
</dbReference>
<dbReference type="EMBL" id="BOQE01000001">
    <property type="protein sequence ID" value="GIM47986.1"/>
    <property type="molecule type" value="Genomic_DNA"/>
</dbReference>
<dbReference type="PROSITE" id="PS51900">
    <property type="entry name" value="CB"/>
    <property type="match status" value="1"/>
</dbReference>
<dbReference type="GO" id="GO:0015074">
    <property type="term" value="P:DNA integration"/>
    <property type="evidence" value="ECO:0007669"/>
    <property type="project" value="UniProtKB-KW"/>
</dbReference>
<gene>
    <name evidence="8" type="ORF">DNHGIG_35350</name>
</gene>
<dbReference type="InterPro" id="IPR011010">
    <property type="entry name" value="DNA_brk_join_enz"/>
</dbReference>
<dbReference type="AlphaFoldDB" id="A0AAV4LJR4"/>
<reference evidence="8" key="1">
    <citation type="journal article" date="2023" name="Int. J. Syst. Evol. Microbiol.">
        <title>Collibacillus ludicampi gen. nov., sp. nov., a new soil bacterium of the family Alicyclobacillaceae.</title>
        <authorList>
            <person name="Jojima T."/>
            <person name="Ioku Y."/>
            <person name="Fukuta Y."/>
            <person name="Shirasaka N."/>
            <person name="Matsumura Y."/>
            <person name="Mori M."/>
        </authorList>
    </citation>
    <scope>NUCLEOTIDE SEQUENCE</scope>
    <source>
        <strain evidence="8">TP075</strain>
    </source>
</reference>
<dbReference type="GO" id="GO:0006310">
    <property type="term" value="P:DNA recombination"/>
    <property type="evidence" value="ECO:0007669"/>
    <property type="project" value="UniProtKB-KW"/>
</dbReference>
<comment type="similarity">
    <text evidence="1">Belongs to the 'phage' integrase family.</text>
</comment>
<dbReference type="CDD" id="cd00397">
    <property type="entry name" value="DNA_BRE_C"/>
    <property type="match status" value="1"/>
</dbReference>
<evidence type="ECO:0000313" key="9">
    <source>
        <dbReference type="Proteomes" id="UP001057291"/>
    </source>
</evidence>
<feature type="domain" description="Core-binding (CB)" evidence="7">
    <location>
        <begin position="13"/>
        <end position="102"/>
    </location>
</feature>
<keyword evidence="9" id="KW-1185">Reference proteome</keyword>
<dbReference type="InterPro" id="IPR013762">
    <property type="entry name" value="Integrase-like_cat_sf"/>
</dbReference>
<evidence type="ECO:0000313" key="8">
    <source>
        <dbReference type="EMBL" id="GIM47986.1"/>
    </source>
</evidence>
<keyword evidence="4" id="KW-0233">DNA recombination</keyword>
<dbReference type="InterPro" id="IPR002104">
    <property type="entry name" value="Integrase_catalytic"/>
</dbReference>
<evidence type="ECO:0000256" key="4">
    <source>
        <dbReference type="ARBA" id="ARBA00023172"/>
    </source>
</evidence>
<keyword evidence="3 5" id="KW-0238">DNA-binding</keyword>
<evidence type="ECO:0000256" key="2">
    <source>
        <dbReference type="ARBA" id="ARBA00022908"/>
    </source>
</evidence>
<accession>A0AAV4LJR4</accession>
<dbReference type="PROSITE" id="PS51898">
    <property type="entry name" value="TYR_RECOMBINASE"/>
    <property type="match status" value="1"/>
</dbReference>
<dbReference type="InterPro" id="IPR044068">
    <property type="entry name" value="CB"/>
</dbReference>
<dbReference type="Pfam" id="PF00589">
    <property type="entry name" value="Phage_integrase"/>
    <property type="match status" value="1"/>
</dbReference>
<dbReference type="GO" id="GO:0003677">
    <property type="term" value="F:DNA binding"/>
    <property type="evidence" value="ECO:0007669"/>
    <property type="project" value="UniProtKB-UniRule"/>
</dbReference>
<dbReference type="Gene3D" id="1.10.150.130">
    <property type="match status" value="1"/>
</dbReference>
<evidence type="ECO:0000256" key="3">
    <source>
        <dbReference type="ARBA" id="ARBA00023125"/>
    </source>
</evidence>
<dbReference type="PANTHER" id="PTHR30349">
    <property type="entry name" value="PHAGE INTEGRASE-RELATED"/>
    <property type="match status" value="1"/>
</dbReference>
<protein>
    <submittedName>
        <fullName evidence="8">Integrase</fullName>
    </submittedName>
</protein>
<sequence length="317" mass="36234">MNELVSGNHSIIPSTAQELGIFSDEHLITLFLQRPRPKPWSEKTKRAYTRDLQAFLKFIEGTPLREVTYVQLVAYCQSLSHYSAATQQRMINVMRSLFLFAHRLGYIQRNPAILIAAPRTPNRATHRRSLQPEEAQRLLDQAAKEENSRVYLLVAVLLTTGARVEELCQAKWCDLYQDMHGNIGWMIKGKGAKERSVVIREDVFELLCRNRAEAGLSTKLNPRDTSPLVFTSKGTHYRQNGVRDILYRLSMRAGLHRKISPHILRHTCATFALDANAPLLQVQKQLGHESLRTTERYLHDLHALDDGAGKYINQVKI</sequence>
<dbReference type="InterPro" id="IPR004107">
    <property type="entry name" value="Integrase_SAM-like_N"/>
</dbReference>
<organism evidence="8 9">
    <name type="scientific">Collibacillus ludicampi</name>
    <dbReference type="NCBI Taxonomy" id="2771369"/>
    <lineage>
        <taxon>Bacteria</taxon>
        <taxon>Bacillati</taxon>
        <taxon>Bacillota</taxon>
        <taxon>Bacilli</taxon>
        <taxon>Bacillales</taxon>
        <taxon>Alicyclobacillaceae</taxon>
        <taxon>Collibacillus</taxon>
    </lineage>
</organism>
<evidence type="ECO:0000259" key="6">
    <source>
        <dbReference type="PROSITE" id="PS51898"/>
    </source>
</evidence>
<dbReference type="RefSeq" id="WP_282200909.1">
    <property type="nucleotide sequence ID" value="NZ_BOQE01000001.1"/>
</dbReference>
<dbReference type="PANTHER" id="PTHR30349:SF41">
    <property type="entry name" value="INTEGRASE_RECOMBINASE PROTEIN MJ0367-RELATED"/>
    <property type="match status" value="1"/>
</dbReference>
<comment type="caution">
    <text evidence="8">The sequence shown here is derived from an EMBL/GenBank/DDBJ whole genome shotgun (WGS) entry which is preliminary data.</text>
</comment>
<name>A0AAV4LJR4_9BACL</name>
<evidence type="ECO:0000256" key="1">
    <source>
        <dbReference type="ARBA" id="ARBA00008857"/>
    </source>
</evidence>